<dbReference type="PANTHER" id="PTHR11439:SF483">
    <property type="entry name" value="PEPTIDE SYNTHASE GLIP-LIKE, PUTATIVE (AFU_ORTHOLOGUE AFUA_3G12920)-RELATED"/>
    <property type="match status" value="1"/>
</dbReference>
<sequence length="201" mass="22014">MLASDEYESLNLLRGGKRLARVGSNDPITSVDDGTESTGDLHLLRDGPTECEDECRGLSDESPNDDSDVVGGYKLEICQSPRGIFINQSKYALEMVKTYGLDQCDVVDIPMVGESKLDEDPNGTLVDPTRYRGMVRSLMYLTTSRLDLVFSVYVDHASCQDSRRSTSGSAQFLGEKLVSWSSKNQKCIAISTTEAESGFCA</sequence>
<evidence type="ECO:0000313" key="2">
    <source>
        <dbReference type="Proteomes" id="UP001151760"/>
    </source>
</evidence>
<reference evidence="1" key="1">
    <citation type="journal article" date="2022" name="Int. J. Mol. Sci.">
        <title>Draft Genome of Tanacetum Coccineum: Genomic Comparison of Closely Related Tanacetum-Family Plants.</title>
        <authorList>
            <person name="Yamashiro T."/>
            <person name="Shiraishi A."/>
            <person name="Nakayama K."/>
            <person name="Satake H."/>
        </authorList>
    </citation>
    <scope>NUCLEOTIDE SEQUENCE</scope>
</reference>
<organism evidence="1 2">
    <name type="scientific">Tanacetum coccineum</name>
    <dbReference type="NCBI Taxonomy" id="301880"/>
    <lineage>
        <taxon>Eukaryota</taxon>
        <taxon>Viridiplantae</taxon>
        <taxon>Streptophyta</taxon>
        <taxon>Embryophyta</taxon>
        <taxon>Tracheophyta</taxon>
        <taxon>Spermatophyta</taxon>
        <taxon>Magnoliopsida</taxon>
        <taxon>eudicotyledons</taxon>
        <taxon>Gunneridae</taxon>
        <taxon>Pentapetalae</taxon>
        <taxon>asterids</taxon>
        <taxon>campanulids</taxon>
        <taxon>Asterales</taxon>
        <taxon>Asteraceae</taxon>
        <taxon>Asteroideae</taxon>
        <taxon>Anthemideae</taxon>
        <taxon>Anthemidinae</taxon>
        <taxon>Tanacetum</taxon>
    </lineage>
</organism>
<dbReference type="PANTHER" id="PTHR11439">
    <property type="entry name" value="GAG-POL-RELATED RETROTRANSPOSON"/>
    <property type="match status" value="1"/>
</dbReference>
<reference evidence="1" key="2">
    <citation type="submission" date="2022-01" db="EMBL/GenBank/DDBJ databases">
        <authorList>
            <person name="Yamashiro T."/>
            <person name="Shiraishi A."/>
            <person name="Satake H."/>
            <person name="Nakayama K."/>
        </authorList>
    </citation>
    <scope>NUCLEOTIDE SEQUENCE</scope>
</reference>
<gene>
    <name evidence="1" type="ORF">Tco_0955359</name>
</gene>
<protein>
    <recommendedName>
        <fullName evidence="3">Reverse transcriptase Ty1/copia-type domain-containing protein</fullName>
    </recommendedName>
</protein>
<evidence type="ECO:0008006" key="3">
    <source>
        <dbReference type="Google" id="ProtNLM"/>
    </source>
</evidence>
<name>A0ABQ5E732_9ASTR</name>
<evidence type="ECO:0000313" key="1">
    <source>
        <dbReference type="EMBL" id="GJT46644.1"/>
    </source>
</evidence>
<proteinExistence type="predicted"/>
<dbReference type="EMBL" id="BQNB010016002">
    <property type="protein sequence ID" value="GJT46644.1"/>
    <property type="molecule type" value="Genomic_DNA"/>
</dbReference>
<dbReference type="Proteomes" id="UP001151760">
    <property type="component" value="Unassembled WGS sequence"/>
</dbReference>
<keyword evidence="2" id="KW-1185">Reference proteome</keyword>
<comment type="caution">
    <text evidence="1">The sequence shown here is derived from an EMBL/GenBank/DDBJ whole genome shotgun (WGS) entry which is preliminary data.</text>
</comment>
<accession>A0ABQ5E732</accession>
<dbReference type="CDD" id="cd09272">
    <property type="entry name" value="RNase_HI_RT_Ty1"/>
    <property type="match status" value="1"/>
</dbReference>